<evidence type="ECO:0000256" key="2">
    <source>
        <dbReference type="SAM" id="Coils"/>
    </source>
</evidence>
<dbReference type="Gene3D" id="4.10.60.10">
    <property type="entry name" value="Zinc finger, CCHC-type"/>
    <property type="match status" value="1"/>
</dbReference>
<feature type="domain" description="CCHC-type" evidence="4">
    <location>
        <begin position="162"/>
        <end position="175"/>
    </location>
</feature>
<feature type="compositionally biased region" description="Polar residues" evidence="3">
    <location>
        <begin position="7"/>
        <end position="28"/>
    </location>
</feature>
<dbReference type="InterPro" id="IPR036875">
    <property type="entry name" value="Znf_CCHC_sf"/>
</dbReference>
<accession>A0A6L2MKG3</accession>
<dbReference type="PANTHER" id="PTHR11439">
    <property type="entry name" value="GAG-POL-RELATED RETROTRANSPOSON"/>
    <property type="match status" value="1"/>
</dbReference>
<gene>
    <name evidence="5" type="ORF">Tci_044743</name>
</gene>
<keyword evidence="2" id="KW-0175">Coiled coil</keyword>
<keyword evidence="1" id="KW-0863">Zinc-finger</keyword>
<dbReference type="GO" id="GO:0008270">
    <property type="term" value="F:zinc ion binding"/>
    <property type="evidence" value="ECO:0007669"/>
    <property type="project" value="UniProtKB-KW"/>
</dbReference>
<dbReference type="SMART" id="SM00343">
    <property type="entry name" value="ZnF_C2HC"/>
    <property type="match status" value="1"/>
</dbReference>
<feature type="coiled-coil region" evidence="2">
    <location>
        <begin position="756"/>
        <end position="818"/>
    </location>
</feature>
<evidence type="ECO:0000259" key="4">
    <source>
        <dbReference type="PROSITE" id="PS50158"/>
    </source>
</evidence>
<evidence type="ECO:0000256" key="3">
    <source>
        <dbReference type="SAM" id="MobiDB-lite"/>
    </source>
</evidence>
<dbReference type="SUPFAM" id="SSF57756">
    <property type="entry name" value="Retrovirus zinc finger-like domains"/>
    <property type="match status" value="1"/>
</dbReference>
<keyword evidence="1" id="KW-0862">Zinc</keyword>
<feature type="compositionally biased region" description="Polar residues" evidence="3">
    <location>
        <begin position="1562"/>
        <end position="1574"/>
    </location>
</feature>
<dbReference type="EMBL" id="BKCJ010006556">
    <property type="protein sequence ID" value="GEU72765.1"/>
    <property type="molecule type" value="Genomic_DNA"/>
</dbReference>
<feature type="region of interest" description="Disordered" evidence="3">
    <location>
        <begin position="604"/>
        <end position="624"/>
    </location>
</feature>
<comment type="caution">
    <text evidence="5">The sequence shown here is derived from an EMBL/GenBank/DDBJ whole genome shotgun (WGS) entry which is preliminary data.</text>
</comment>
<reference evidence="5" key="1">
    <citation type="journal article" date="2019" name="Sci. Rep.">
        <title>Draft genome of Tanacetum cinerariifolium, the natural source of mosquito coil.</title>
        <authorList>
            <person name="Yamashiro T."/>
            <person name="Shiraishi A."/>
            <person name="Satake H."/>
            <person name="Nakayama K."/>
        </authorList>
    </citation>
    <scope>NUCLEOTIDE SEQUENCE</scope>
</reference>
<feature type="region of interest" description="Disordered" evidence="3">
    <location>
        <begin position="1790"/>
        <end position="1810"/>
    </location>
</feature>
<dbReference type="GO" id="GO:0003676">
    <property type="term" value="F:nucleic acid binding"/>
    <property type="evidence" value="ECO:0007669"/>
    <property type="project" value="InterPro"/>
</dbReference>
<evidence type="ECO:0000313" key="5">
    <source>
        <dbReference type="EMBL" id="GEU72765.1"/>
    </source>
</evidence>
<evidence type="ECO:0000256" key="1">
    <source>
        <dbReference type="PROSITE-ProRule" id="PRU00047"/>
    </source>
</evidence>
<dbReference type="PROSITE" id="PS50158">
    <property type="entry name" value="ZF_CCHC"/>
    <property type="match status" value="1"/>
</dbReference>
<proteinExistence type="predicted"/>
<dbReference type="InterPro" id="IPR013103">
    <property type="entry name" value="RVT_2"/>
</dbReference>
<dbReference type="PANTHER" id="PTHR11439:SF495">
    <property type="entry name" value="REVERSE TRANSCRIPTASE, RNA-DEPENDENT DNA POLYMERASE-RELATED"/>
    <property type="match status" value="1"/>
</dbReference>
<name>A0A6L2MKG3_TANCI</name>
<protein>
    <recommendedName>
        <fullName evidence="4">CCHC-type domain-containing protein</fullName>
    </recommendedName>
</protein>
<feature type="region of interest" description="Disordered" evidence="3">
    <location>
        <begin position="1"/>
        <end position="28"/>
    </location>
</feature>
<sequence length="1915" mass="220326">MERYGSPYQSQHYSTNQSSTPISITYPSNDYQSSVHHNVYSPQPSIPQLEYAPTVNQQPQQSEFPQLDPGLTVLVFKQGDDLIDAINYMMSFLSAIVTSRYPTINKQLRNSSNPRQKATINDGRVTLQLLQGRQVSFATGTTRTYTQGASGSNSGKQKTVICYNCKGEGHMSKQCIKPKRKQDDAWFKDKVLLVQAQANGQILHEEELAFFGRSKNCRSVETDKVIHTMETDIVKFVVEIKSFSMSSDDFDKETVSFDELQLKQADLSCVHALSELHLHEIHIVPSSYFMIHLPSKTAMLSLYMFTSMPYMIARAICMHDYDMLPPSHRGTMTMTYEEPVVIDWCAPDTPSHGADPSTHVIIREGRYIMYQTSIARTPQQNGVVEHRNRSLVEDESFALVARLEAVRMFVAYVAHKNFTIYHMYVKTAFLIGPLKEEVFVSQPDGFVDPDFPNHVYHLKKALYSLKQAPRARIKRYIETKPNNKLIHYCLQNPPYKFKWTEKTIPVAEGSLETTTEGYIENYKNVSQDIHDQLNTKAEVVQIILTGIDTDIYSTVDVCPNACEMWKAIERLKQGESISEKEIDKLMALIYLSFKKIYKPTNNNLRTSSNTSRANQDNSLRINRGTGYDNQRVANVAEASEKVARECQKPKRAKDEAYHKEKMLLYKQEEAELQLIAEQADWRDDTNDEPEDQELEAHYMYMAQIQEQPEFVNDTYLEEQGDTNITIDSLDMCNNGDTVDQDDNDLAKEHNLLASLIKKLKCEIDDNKNRNKFLETSNKALVDKLKGEIEHFKTKNKSLESSNNHFKEANNELSKTNQLMFKDLKKFQAELDRYHDVNYTSKDLKTQLHDKGITINELKKLIDKMKGKSVETKFDKPSVIRQPNAFKSQRQLILGVIPTTNVSRTYLKRNQLTKMPMVVPISTREPKRTVNQSIATHLRRTVASESTNQKPRNTTRKHMSMLVRHVVGGILSLHHPNTNGNAKAIATPCFTQNRSLIIPRHEKTPYHIINGRKPSVKFFYILCSLCYIVKDGENLDKKKEKVVSKSFAVTTDDAPNQRQQQHTTLSTSITVAAYTPSLNIQTTPETTIEEDEFINIFSTPIQERGEISSRHVDSSNMHTFYERDPSEHRWTKDHPLKQVTGNPSQSIRIKCQLETYGEICMFALTVSRTELKNIKEAMTDSAWIEAIQKELHQFNRFDVWELVDRPLYKNVINMKWIWKNKRDEENIVIRNKARLVAKGYAQKEGINFKESFAPIHQSPRGIFINQAKYAQEILNKHGMTSCDSIGTPMATKHLDADMSGTPVDQTKYHSMVRALMYLIASRPDIVHATCYCARYQAKLTEKHLTAVKRIFGYLKNTINMRLWYPKDTGGDKLVRWSSKKQDYTLMSSAEAEYVSLSACCAQVIWLRTQLTDYGFHFDKIPITEYQLADLFTKALPEDRFKYLVRRLEKGIMLTKIELTLEQSQQAVSNDVLVAVCSSLRLLKPNPNRLEEEYHAIKDDTSLVSVYTTGKDYVEEFGRVDVLMIQPEPIESTQGMHRIPRATRTPNPVDVVQKKRKGTPAAGETSSPRQHKLVSTTPPPLKEDEEKIVEGEDDDFDVTNFDDRYSLIMKKILTRVIGSLKFRTEKMQTHIPSPYISPRKDLSSDKAIAKELRVLVSPTPATSSQRCLKQISNRYTRIPQALRRMCRQKVDFILHDIVPKIALNATNDLINDNLPRIVANAVKKYREYAQNIILNVHPTTNTSTTTKTTADLQRQLYLKMKSDLKAQVADPELWDVLKRKFKKSSASVSSCRDDAFHKRDHDKHQGDDGPLEGEKSVKRLKICKRIFIKAIEEKRVMDLVKIVKFCDTTLKRVLKEVKMKIFETGFMKKAPLRGELDLDIMKAYEREMIKRLRHREQMRRWESFVNGRPILLKMRRQ</sequence>
<organism evidence="5">
    <name type="scientific">Tanacetum cinerariifolium</name>
    <name type="common">Dalmatian daisy</name>
    <name type="synonym">Chrysanthemum cinerariifolium</name>
    <dbReference type="NCBI Taxonomy" id="118510"/>
    <lineage>
        <taxon>Eukaryota</taxon>
        <taxon>Viridiplantae</taxon>
        <taxon>Streptophyta</taxon>
        <taxon>Embryophyta</taxon>
        <taxon>Tracheophyta</taxon>
        <taxon>Spermatophyta</taxon>
        <taxon>Magnoliopsida</taxon>
        <taxon>eudicotyledons</taxon>
        <taxon>Gunneridae</taxon>
        <taxon>Pentapetalae</taxon>
        <taxon>asterids</taxon>
        <taxon>campanulids</taxon>
        <taxon>Asterales</taxon>
        <taxon>Asteraceae</taxon>
        <taxon>Asteroideae</taxon>
        <taxon>Anthemideae</taxon>
        <taxon>Anthemidinae</taxon>
        <taxon>Tanacetum</taxon>
    </lineage>
</organism>
<keyword evidence="1" id="KW-0479">Metal-binding</keyword>
<feature type="compositionally biased region" description="Low complexity" evidence="3">
    <location>
        <begin position="604"/>
        <end position="614"/>
    </location>
</feature>
<dbReference type="Pfam" id="PF00098">
    <property type="entry name" value="zf-CCHC"/>
    <property type="match status" value="1"/>
</dbReference>
<feature type="region of interest" description="Disordered" evidence="3">
    <location>
        <begin position="1551"/>
        <end position="1579"/>
    </location>
</feature>
<dbReference type="InterPro" id="IPR001878">
    <property type="entry name" value="Znf_CCHC"/>
</dbReference>
<dbReference type="Pfam" id="PF07727">
    <property type="entry name" value="RVT_2"/>
    <property type="match status" value="2"/>
</dbReference>